<dbReference type="PROSITE" id="PS01186">
    <property type="entry name" value="EGF_2"/>
    <property type="match status" value="11"/>
</dbReference>
<dbReference type="Proteomes" id="UP000314983">
    <property type="component" value="Chromosome 20"/>
</dbReference>
<evidence type="ECO:0000256" key="8">
    <source>
        <dbReference type="ARBA" id="ARBA00023180"/>
    </source>
</evidence>
<feature type="domain" description="EGF-like" evidence="15">
    <location>
        <begin position="2032"/>
        <end position="2074"/>
    </location>
</feature>
<feature type="domain" description="EGF-like" evidence="15">
    <location>
        <begin position="1423"/>
        <end position="1464"/>
    </location>
</feature>
<dbReference type="SMART" id="SM00445">
    <property type="entry name" value="LINK"/>
    <property type="match status" value="1"/>
</dbReference>
<feature type="signal peptide" evidence="14">
    <location>
        <begin position="1"/>
        <end position="16"/>
    </location>
</feature>
<feature type="domain" description="EGF-like" evidence="15">
    <location>
        <begin position="99"/>
        <end position="137"/>
    </location>
</feature>
<feature type="domain" description="EGF-like" evidence="15">
    <location>
        <begin position="145"/>
        <end position="182"/>
    </location>
</feature>
<feature type="disulfide bond" evidence="10">
    <location>
        <begin position="1897"/>
        <end position="1906"/>
    </location>
</feature>
<gene>
    <name evidence="19" type="primary">STAB1</name>
</gene>
<dbReference type="InterPro" id="IPR000538">
    <property type="entry name" value="Link_dom"/>
</dbReference>
<evidence type="ECO:0000313" key="20">
    <source>
        <dbReference type="Proteomes" id="UP000314983"/>
    </source>
</evidence>
<reference evidence="19" key="3">
    <citation type="submission" date="2020-05" db="EMBL/GenBank/DDBJ databases">
        <title>Electrophorus electricus (electric eel) genome, fEleEle1, primary haplotype.</title>
        <authorList>
            <person name="Myers G."/>
            <person name="Meyer A."/>
            <person name="Fedrigo O."/>
            <person name="Formenti G."/>
            <person name="Rhie A."/>
            <person name="Tracey A."/>
            <person name="Sims Y."/>
            <person name="Jarvis E.D."/>
        </authorList>
    </citation>
    <scope>NUCLEOTIDE SEQUENCE [LARGE SCALE GENOMIC DNA]</scope>
</reference>
<dbReference type="InterPro" id="IPR036378">
    <property type="entry name" value="FAS1_dom_sf"/>
</dbReference>
<evidence type="ECO:0000256" key="3">
    <source>
        <dbReference type="ARBA" id="ARBA00022692"/>
    </source>
</evidence>
<dbReference type="PROSITE" id="PS50213">
    <property type="entry name" value="FAS1"/>
    <property type="match status" value="6"/>
</dbReference>
<dbReference type="SUPFAM" id="SSF57196">
    <property type="entry name" value="EGF/Laminin"/>
    <property type="match status" value="1"/>
</dbReference>
<dbReference type="GO" id="GO:0034383">
    <property type="term" value="P:low-density lipoprotein particle clearance"/>
    <property type="evidence" value="ECO:0007669"/>
    <property type="project" value="Ensembl"/>
</dbReference>
<feature type="disulfide bond" evidence="10">
    <location>
        <begin position="1391"/>
        <end position="1408"/>
    </location>
</feature>
<dbReference type="InterPro" id="IPR000782">
    <property type="entry name" value="FAS1_domain"/>
</dbReference>
<feature type="disulfide bond" evidence="11">
    <location>
        <begin position="2157"/>
        <end position="2178"/>
    </location>
</feature>
<feature type="domain" description="EGF-like" evidence="15">
    <location>
        <begin position="1342"/>
        <end position="1379"/>
    </location>
</feature>
<evidence type="ECO:0000256" key="10">
    <source>
        <dbReference type="PROSITE-ProRule" id="PRU00076"/>
    </source>
</evidence>
<feature type="transmembrane region" description="Helical" evidence="13">
    <location>
        <begin position="2386"/>
        <end position="2408"/>
    </location>
</feature>
<sequence length="2478" mass="269689">MHYLFFLGLMIPFSLQIVAISNHCDEARTTQPITVCTSCAAAPAVVCPPGFRKTTVSTKCHYSILIGEHLQIQAGCAHSCEKVITIKKCCSNFWGSLCLPCPSWQGRPCNWHGTCVDGDLGNGTCVCEEGYTGFACQKCLNVKAYGEHCSSVCSCVHGECNSGPDGDGQCYCQPPYSGPKCDKVTASCSNCTAYSYCKGEGQNAMCECLPGFKKVGHICTGICLPNVCDVNAECSYKERGQFQCKCKEGYEGDGELCTPINPCSQNNGGCPSNSTTCEYTGPGKARCVCMSGMEGSNPAAGCRLRSTCTTSTCHRSARCETSQDGIARCLCDLHQIMDGKRCYGNIMERVLELDREGSQSGKLTGSIALFEKNCELILSKHGPFTAFIPVNTSQFYISMGKFYYQARRGEAICKNHLILGQLLYKDLEGKDLWTYAGEMIRFKTNKQFIAKKDPDSLFTIIESDIPASNGIIHIVDKAFTFASMDTSNNAEFSSKTIGEILTKDDRFSRLLSLVDNCGAPMPLSGPGPLTVFAPSNKAVDRSRDGSLIYMLTDAKHKLQELLKHHMYSKAAVTVDQLVLMTEIQTLAHQVLKITVPGDGRVLLGEKGIPFESKDIVASNGIIHIIDGILVPPSIIPIMPHRCDVNETVIVTSPCVKCSSISESQCPPGSIEMRAECCRGFYGPDCKPCIGGFQHPCYDNGTCSDGIHGDGTCRCNPGFKGIGCHICSDPNKHGKNCDQDCHCVHGVCDNRPNSLGVCRRGSCHPGYSGELCDQAAALCSSDGAYTHCHIHGYCKYSGDQMTCVCGPGYEGDGYSCTEVNLCLKPERGGCHINAQCVYAGSGNLSCVCNEGWTGDGILCVEVNNCLMEDRGGCHVHAECTPTGPSQNNCECKKGYMGDGLICQIVNPCLEANGGCHSLAACEFKANGTHTCTCPADYEGDGISCYGNILVELDGNSDFYHFNHFVQRYQVITADSKVTALVPSAEAFKNLSNSEETFLFDFYRMPHFLKAHFLDGIYSYDDLKKQVNKMVPTKIRTKWLITNKNGELMIGDAAILVQDIKATNGYIHIINTVLKPPVSDFPPPPPDLMEVLNKTPSFSLFRQAALLYNFPESIPSKDYTMFVPYDSAVEKYLEKSNSTHLDENIVKYHIIPKEQLFPQHLTDGTLKSTLLGSGYQIMIHVNSNNETLANDVPMDGNFTETKHGVVIGIPRVLEIHKNHCSKDVFLKVLGRCVPCNSPPKCTFSAKPMKDKFPENMKSNCRYRKKVGKKRILVDGCMIDCIKSSQDHSCCPGYFGNDCFKCPGTVDNWCSNNGKCQDGLFGNGTCLCNEGFHGTACEMCEAGRYGKDCKSECHCEHGKCLDGMDGNGQCICDKGWKGVGCSVEIVNDECGGICDENANCITGELGIKPACVCVAGYQGNGTFCKEIDLCVTNNGGCSERATCMKTSPGERSCTCQDDYKGDGIVCLEQDPCLVNNGGCSENAECIKTGPNTAACVCKSGYITRGHICSAINLCLQNNGGCSLNAVCRYTGPGERNCTCHIGYKGDGIECAGTVSRTLLWLDKNRAPDLLRYHIVGCQELYESDLKTVTHVVAGIVYINNNTKIITSDFECSNGVMHFIDKVLLPYEMTNQTENLTVTAESYGYSMFSKLLQKTNLMDMVHHTPFHPFTMFWPTDDAFNSLPDEQKNWLYSEDHRDKLAAFMKVHIVRDQRTVACALPSERYVRSMYGSQLTFNCNKNLIGEILINGNDAKIIERHLVFSSGIAYGIDKVLEPPNIGAHCDDFATTEITGRCGTCINTPRCPFGTEKTNQTHLCRMRWDYGYRRHIGFNIHQRSFFEDPYTSHLARIGCSQVCKKKTWISKCCKNHYGRDCQVCPGGLEAPCGGHGDCDDGQYSSGTCKCYPGFTGTACELCEANHYGSNCTACNCTINGKCDDGQDGGGSCFCKEGWTGLSCESKIEIKPVCSPECHSNAVCRSDNQCECEPLYEGDGLSCTASALCSEYNGGCHEQAICTQTGINVTCTCNAGYSGDGFVCSSINRCVEEDNGGCSDFANCIVTGPNERRCECLPGYVGNGVQCLEKVVPPVDRCLEENGGCDANAVCRDLHSTVRLSKTAGVFHLRSPAGKYKMNYTDAEVACSAEGATLATLSQLSDAQQLGMHLCVAGWMDGKRVGYPIRFPSVKCGDNHVGIVLYKDPVDVSSPYDAYCFSMKEVTCECGPGYIGSGEFCNGDLVSVVATNSNFSVFYSTLLNYAEAALEGKTLLNLLSTSSSNITVFVPHDAGFSANETISWRDMEYHISANNSLHFYEDLKHNTTIPSRLGYNLVVALASDNTQADDSPPVKLVNKQIIIDWNVPATNGLIHVIEGPLKAPPIIVMPSTAPHVHLQTSAPAVIIVLIIILIVSVLAGVVHYFLKHKNDAFRFQYFKNEDEDGASTKESGSAAIVSIPNPLYSGYRAFAEPFGTESAQSEPPAVEATHTPDLLN</sequence>
<feature type="domain" description="FAS1" evidence="16">
    <location>
        <begin position="944"/>
        <end position="1072"/>
    </location>
</feature>
<keyword evidence="2 10" id="KW-0245">EGF-like domain</keyword>
<reference evidence="19" key="4">
    <citation type="submission" date="2025-08" db="UniProtKB">
        <authorList>
            <consortium name="Ensembl"/>
        </authorList>
    </citation>
    <scope>IDENTIFICATION</scope>
</reference>
<dbReference type="SMART" id="SM00554">
    <property type="entry name" value="FAS1"/>
    <property type="match status" value="7"/>
</dbReference>
<feature type="domain" description="EGF-like" evidence="15">
    <location>
        <begin position="684"/>
        <end position="724"/>
    </location>
</feature>
<keyword evidence="6 10" id="KW-1015">Disulfide bond</keyword>
<evidence type="ECO:0000259" key="17">
    <source>
        <dbReference type="PROSITE" id="PS50963"/>
    </source>
</evidence>
<feature type="domain" description="FAS1" evidence="16">
    <location>
        <begin position="347"/>
        <end position="479"/>
    </location>
</feature>
<reference evidence="20" key="1">
    <citation type="journal article" date="2014" name="Science">
        <title>Nonhuman genetics. Genomic basis for the convergent evolution of electric organs.</title>
        <authorList>
            <person name="Gallant J.R."/>
            <person name="Traeger L.L."/>
            <person name="Volkening J.D."/>
            <person name="Moffett H."/>
            <person name="Chen P.H."/>
            <person name="Novina C.D."/>
            <person name="Phillips G.N.Jr."/>
            <person name="Anand R."/>
            <person name="Wells G.B."/>
            <person name="Pinch M."/>
            <person name="Guth R."/>
            <person name="Unguez G.A."/>
            <person name="Albert J.S."/>
            <person name="Zakon H.H."/>
            <person name="Samanta M.P."/>
            <person name="Sussman M.R."/>
        </authorList>
    </citation>
    <scope>NUCLEOTIDE SEQUENCE [LARGE SCALE GENOMIC DNA]</scope>
</reference>
<dbReference type="InterPro" id="IPR056806">
    <property type="entry name" value="EGF_STAB1-2"/>
</dbReference>
<dbReference type="PROSITE" id="PS51379">
    <property type="entry name" value="4FE4S_FER_2"/>
    <property type="match status" value="1"/>
</dbReference>
<evidence type="ECO:0000256" key="4">
    <source>
        <dbReference type="ARBA" id="ARBA00022989"/>
    </source>
</evidence>
<dbReference type="SUPFAM" id="SSF56436">
    <property type="entry name" value="C-type lectin-like"/>
    <property type="match status" value="1"/>
</dbReference>
<evidence type="ECO:0000259" key="16">
    <source>
        <dbReference type="PROSITE" id="PS50213"/>
    </source>
</evidence>
<feature type="chain" id="PRO_5044275502" description="Stabilin 1" evidence="14">
    <location>
        <begin position="17"/>
        <end position="2478"/>
    </location>
</feature>
<feature type="disulfide bond" evidence="10">
    <location>
        <begin position="127"/>
        <end position="136"/>
    </location>
</feature>
<dbReference type="FunFam" id="2.30.180.10:FF:000005">
    <property type="entry name" value="Stabilin 2"/>
    <property type="match status" value="1"/>
</dbReference>
<dbReference type="Gene3D" id="2.30.180.10">
    <property type="entry name" value="FAS1 domain"/>
    <property type="match status" value="7"/>
</dbReference>
<dbReference type="GO" id="GO:0005540">
    <property type="term" value="F:hyaluronic acid binding"/>
    <property type="evidence" value="ECO:0007669"/>
    <property type="project" value="InterPro"/>
</dbReference>
<evidence type="ECO:0000313" key="19">
    <source>
        <dbReference type="Ensembl" id="ENSEEEP00000016177.2"/>
    </source>
</evidence>
<dbReference type="SMART" id="SM00181">
    <property type="entry name" value="EGF"/>
    <property type="match status" value="22"/>
</dbReference>
<dbReference type="PANTHER" id="PTHR24038">
    <property type="entry name" value="STABILIN"/>
    <property type="match status" value="1"/>
</dbReference>
<feature type="domain" description="EGF-like" evidence="15">
    <location>
        <begin position="1507"/>
        <end position="1548"/>
    </location>
</feature>
<protein>
    <recommendedName>
        <fullName evidence="21">Stabilin 1</fullName>
    </recommendedName>
</protein>
<keyword evidence="8" id="KW-0325">Glycoprotein</keyword>
<feature type="domain" description="EGF-like" evidence="15">
    <location>
        <begin position="1465"/>
        <end position="1506"/>
    </location>
</feature>
<accession>A0A4W4EVS0</accession>
<dbReference type="InterPro" id="IPR024731">
    <property type="entry name" value="NELL2-like_EGF"/>
</dbReference>
<feature type="disulfide bond" evidence="10">
    <location>
        <begin position="153"/>
        <end position="170"/>
    </location>
</feature>
<feature type="domain" description="FAS1" evidence="16">
    <location>
        <begin position="1628"/>
        <end position="1768"/>
    </location>
</feature>
<evidence type="ECO:0000256" key="11">
    <source>
        <dbReference type="PROSITE-ProRule" id="PRU00323"/>
    </source>
</evidence>
<dbReference type="SMART" id="SM00180">
    <property type="entry name" value="EGF_Lam"/>
    <property type="match status" value="4"/>
</dbReference>
<feature type="disulfide bond" evidence="10">
    <location>
        <begin position="172"/>
        <end position="181"/>
    </location>
</feature>
<organism evidence="19 20">
    <name type="scientific">Electrophorus electricus</name>
    <name type="common">Electric eel</name>
    <name type="synonym">Gymnotus electricus</name>
    <dbReference type="NCBI Taxonomy" id="8005"/>
    <lineage>
        <taxon>Eukaryota</taxon>
        <taxon>Metazoa</taxon>
        <taxon>Chordata</taxon>
        <taxon>Craniata</taxon>
        <taxon>Vertebrata</taxon>
        <taxon>Euteleostomi</taxon>
        <taxon>Actinopterygii</taxon>
        <taxon>Neopterygii</taxon>
        <taxon>Teleostei</taxon>
        <taxon>Ostariophysi</taxon>
        <taxon>Gymnotiformes</taxon>
        <taxon>Gymnotoidei</taxon>
        <taxon>Gymnotidae</taxon>
        <taxon>Electrophorus</taxon>
    </lineage>
</organism>
<feature type="domain" description="EGF-like" evidence="15">
    <location>
        <begin position="860"/>
        <end position="902"/>
    </location>
</feature>
<dbReference type="Gene3D" id="3.10.100.10">
    <property type="entry name" value="Mannose-Binding Protein A, subunit A"/>
    <property type="match status" value="1"/>
</dbReference>
<feature type="domain" description="EGF-like" evidence="15">
    <location>
        <begin position="1383"/>
        <end position="1422"/>
    </location>
</feature>
<feature type="disulfide bond" evidence="10">
    <location>
        <begin position="1387"/>
        <end position="1397"/>
    </location>
</feature>
<dbReference type="GO" id="GO:0007155">
    <property type="term" value="P:cell adhesion"/>
    <property type="evidence" value="ECO:0007669"/>
    <property type="project" value="InterPro"/>
</dbReference>
<keyword evidence="9" id="KW-0424">Laminin EGF-like domain</keyword>
<evidence type="ECO:0000256" key="9">
    <source>
        <dbReference type="ARBA" id="ARBA00023292"/>
    </source>
</evidence>
<feature type="domain" description="EGF-like" evidence="15">
    <location>
        <begin position="220"/>
        <end position="258"/>
    </location>
</feature>
<dbReference type="GO" id="GO:0005044">
    <property type="term" value="F:scavenger receptor activity"/>
    <property type="evidence" value="ECO:0007669"/>
    <property type="project" value="Ensembl"/>
</dbReference>
<dbReference type="PROSITE" id="PS01241">
    <property type="entry name" value="LINK_1"/>
    <property type="match status" value="1"/>
</dbReference>
<evidence type="ECO:0000256" key="7">
    <source>
        <dbReference type="ARBA" id="ARBA00023170"/>
    </source>
</evidence>
<evidence type="ECO:0000256" key="2">
    <source>
        <dbReference type="ARBA" id="ARBA00022536"/>
    </source>
</evidence>
<dbReference type="PROSITE" id="PS50026">
    <property type="entry name" value="EGF_3"/>
    <property type="match status" value="17"/>
</dbReference>
<proteinExistence type="predicted"/>
<dbReference type="Pfam" id="PF00193">
    <property type="entry name" value="Xlink"/>
    <property type="match status" value="1"/>
</dbReference>
<dbReference type="InterPro" id="IPR017896">
    <property type="entry name" value="4Fe4S_Fe-S-bd"/>
</dbReference>
<dbReference type="GO" id="GO:0042632">
    <property type="term" value="P:cholesterol homeostasis"/>
    <property type="evidence" value="ECO:0007669"/>
    <property type="project" value="Ensembl"/>
</dbReference>
<keyword evidence="3 13" id="KW-0812">Transmembrane</keyword>
<evidence type="ECO:0000256" key="6">
    <source>
        <dbReference type="ARBA" id="ARBA00023157"/>
    </source>
</evidence>
<dbReference type="GeneTree" id="ENSGT00940000157928"/>
<dbReference type="InterPro" id="IPR000742">
    <property type="entry name" value="EGF"/>
</dbReference>
<dbReference type="Pfam" id="PF12947">
    <property type="entry name" value="EGF_3"/>
    <property type="match status" value="9"/>
</dbReference>
<keyword evidence="20" id="KW-1185">Reference proteome</keyword>
<dbReference type="InterPro" id="IPR002049">
    <property type="entry name" value="LE_dom"/>
</dbReference>
<dbReference type="Gene3D" id="2.170.300.10">
    <property type="entry name" value="Tie2 ligand-binding domain superfamily"/>
    <property type="match status" value="2"/>
</dbReference>
<dbReference type="SUPFAM" id="SSF82153">
    <property type="entry name" value="FAS1 domain"/>
    <property type="match status" value="7"/>
</dbReference>
<dbReference type="Ensembl" id="ENSEEET00000016365.2">
    <property type="protein sequence ID" value="ENSEEEP00000016177.2"/>
    <property type="gene ID" value="ENSEEEG00000007865.2"/>
</dbReference>
<dbReference type="GO" id="GO:1901492">
    <property type="term" value="P:positive regulation of lymphangiogenesis"/>
    <property type="evidence" value="ECO:0007669"/>
    <property type="project" value="Ensembl"/>
</dbReference>
<dbReference type="Pfam" id="PF24887">
    <property type="entry name" value="EGF_STAB1-2"/>
    <property type="match status" value="2"/>
</dbReference>
<feature type="disulfide bond" evidence="11">
    <location>
        <begin position="2133"/>
        <end position="2202"/>
    </location>
</feature>
<comment type="caution">
    <text evidence="10">Lacks conserved residue(s) required for the propagation of feature annotation.</text>
</comment>
<feature type="domain" description="EGF-like" evidence="15">
    <location>
        <begin position="1867"/>
        <end position="1907"/>
    </location>
</feature>
<evidence type="ECO:0000256" key="12">
    <source>
        <dbReference type="SAM" id="MobiDB-lite"/>
    </source>
</evidence>
<dbReference type="Pfam" id="PF02469">
    <property type="entry name" value="Fasciclin"/>
    <property type="match status" value="7"/>
</dbReference>
<feature type="disulfide bond" evidence="10">
    <location>
        <begin position="714"/>
        <end position="723"/>
    </location>
</feature>
<dbReference type="Gene3D" id="2.10.25.10">
    <property type="entry name" value="Laminin"/>
    <property type="match status" value="10"/>
</dbReference>
<keyword evidence="7" id="KW-0675">Receptor</keyword>
<evidence type="ECO:0000259" key="18">
    <source>
        <dbReference type="PROSITE" id="PS51379"/>
    </source>
</evidence>
<dbReference type="GO" id="GO:0090118">
    <property type="term" value="P:receptor-mediated endocytosis involved in cholesterol transport"/>
    <property type="evidence" value="ECO:0007669"/>
    <property type="project" value="Ensembl"/>
</dbReference>
<feature type="domain" description="EGF-like" evidence="15">
    <location>
        <begin position="1991"/>
        <end position="2029"/>
    </location>
</feature>
<dbReference type="PANTHER" id="PTHR24038:SF8">
    <property type="entry name" value="STABILIN-1"/>
    <property type="match status" value="1"/>
</dbReference>
<feature type="disulfide bond" evidence="10">
    <location>
        <begin position="1350"/>
        <end position="1367"/>
    </location>
</feature>
<feature type="disulfide bond" evidence="10">
    <location>
        <begin position="1369"/>
        <end position="1378"/>
    </location>
</feature>
<feature type="domain" description="Link" evidence="17">
    <location>
        <begin position="2111"/>
        <end position="2204"/>
    </location>
</feature>
<evidence type="ECO:0000256" key="14">
    <source>
        <dbReference type="SAM" id="SignalP"/>
    </source>
</evidence>
<feature type="disulfide bond" evidence="10">
    <location>
        <begin position="1325"/>
        <end position="1334"/>
    </location>
</feature>
<dbReference type="PROSITE" id="PS00022">
    <property type="entry name" value="EGF_1"/>
    <property type="match status" value="7"/>
</dbReference>
<dbReference type="InterPro" id="IPR016187">
    <property type="entry name" value="CTDL_fold"/>
</dbReference>
<name>A0A4W4EVS0_ELEEL</name>
<feature type="domain" description="EGF-like" evidence="15">
    <location>
        <begin position="817"/>
        <end position="859"/>
    </location>
</feature>
<dbReference type="GO" id="GO:0150024">
    <property type="term" value="P:oxidised low-density lipoprotein particle clearance"/>
    <property type="evidence" value="ECO:0007669"/>
    <property type="project" value="Ensembl"/>
</dbReference>
<feature type="domain" description="FAS1" evidence="16">
    <location>
        <begin position="2224"/>
        <end position="2363"/>
    </location>
</feature>
<dbReference type="InterPro" id="IPR016186">
    <property type="entry name" value="C-type_lectin-like/link_sf"/>
</dbReference>
<feature type="domain" description="FAS1" evidence="16">
    <location>
        <begin position="1083"/>
        <end position="1211"/>
    </location>
</feature>
<dbReference type="FunFam" id="2.10.25.10:FF:000040">
    <property type="entry name" value="Stabilin 2"/>
    <property type="match status" value="5"/>
</dbReference>
<feature type="domain" description="EGF-like" evidence="15">
    <location>
        <begin position="1914"/>
        <end position="1951"/>
    </location>
</feature>
<feature type="domain" description="FAS1" evidence="16">
    <location>
        <begin position="494"/>
        <end position="629"/>
    </location>
</feature>
<reference evidence="19" key="5">
    <citation type="submission" date="2025-09" db="UniProtKB">
        <authorList>
            <consortium name="Ensembl"/>
        </authorList>
    </citation>
    <scope>IDENTIFICATION</scope>
</reference>
<keyword evidence="14" id="KW-0732">Signal</keyword>
<dbReference type="PROSITE" id="PS50963">
    <property type="entry name" value="LINK_2"/>
    <property type="match status" value="1"/>
</dbReference>
<dbReference type="FunFam" id="3.10.100.10:FF:000001">
    <property type="entry name" value="Hyaluronan proteoglycan link protein 1"/>
    <property type="match status" value="1"/>
</dbReference>
<evidence type="ECO:0000256" key="5">
    <source>
        <dbReference type="ARBA" id="ARBA00023136"/>
    </source>
</evidence>
<keyword evidence="4 13" id="KW-1133">Transmembrane helix</keyword>
<feature type="domain" description="EGF-like" evidence="15">
    <location>
        <begin position="1303"/>
        <end position="1335"/>
    </location>
</feature>
<feature type="domain" description="4Fe-4S ferredoxin-type" evidence="18">
    <location>
        <begin position="645"/>
        <end position="675"/>
    </location>
</feature>
<dbReference type="GO" id="GO:0016020">
    <property type="term" value="C:membrane"/>
    <property type="evidence" value="ECO:0007669"/>
    <property type="project" value="UniProtKB-SubCell"/>
</dbReference>
<dbReference type="STRING" id="8005.ENSEEEP00000016177"/>
<feature type="disulfide bond" evidence="10">
    <location>
        <begin position="1941"/>
        <end position="1950"/>
    </location>
</feature>
<dbReference type="FunFam" id="2.30.180.10:FF:000014">
    <property type="entry name" value="Stabilin 1"/>
    <property type="match status" value="1"/>
</dbReference>
<evidence type="ECO:0008006" key="21">
    <source>
        <dbReference type="Google" id="ProtNLM"/>
    </source>
</evidence>
<evidence type="ECO:0000256" key="13">
    <source>
        <dbReference type="SAM" id="Phobius"/>
    </source>
</evidence>
<evidence type="ECO:0000256" key="1">
    <source>
        <dbReference type="ARBA" id="ARBA00004479"/>
    </source>
</evidence>
<keyword evidence="5 13" id="KW-0472">Membrane</keyword>
<dbReference type="PROSITE" id="PS01248">
    <property type="entry name" value="EGF_LAM_1"/>
    <property type="match status" value="2"/>
</dbReference>
<feature type="domain" description="EGF-like" evidence="15">
    <location>
        <begin position="903"/>
        <end position="944"/>
    </location>
</feature>
<feature type="region of interest" description="Disordered" evidence="12">
    <location>
        <begin position="2457"/>
        <end position="2478"/>
    </location>
</feature>
<evidence type="ECO:0000259" key="15">
    <source>
        <dbReference type="PROSITE" id="PS50026"/>
    </source>
</evidence>
<comment type="subcellular location">
    <subcellularLocation>
        <location evidence="1">Membrane</location>
        <topology evidence="1">Single-pass type I membrane protein</topology>
    </subcellularLocation>
</comment>
<reference evidence="20" key="2">
    <citation type="journal article" date="2017" name="Sci. Adv.">
        <title>A tail of two voltages: Proteomic comparison of the three electric organs of the electric eel.</title>
        <authorList>
            <person name="Traeger L.L."/>
            <person name="Sabat G."/>
            <person name="Barrett-Wilt G.A."/>
            <person name="Wells G.B."/>
            <person name="Sussman M.R."/>
        </authorList>
    </citation>
    <scope>NUCLEOTIDE SEQUENCE [LARGE SCALE GENOMIC DNA]</scope>
</reference>